<reference evidence="2 3" key="1">
    <citation type="journal article" date="2017" name="Front. Genet.">
        <title>Draft sequencing of the heterozygous diploid genome of Satsuma (Citrus unshiu Marc.) using a hybrid assembly approach.</title>
        <authorList>
            <person name="Shimizu T."/>
            <person name="Tanizawa Y."/>
            <person name="Mochizuki T."/>
            <person name="Nagasaki H."/>
            <person name="Yoshioka T."/>
            <person name="Toyoda A."/>
            <person name="Fujiyama A."/>
            <person name="Kaminuma E."/>
            <person name="Nakamura Y."/>
        </authorList>
    </citation>
    <scope>NUCLEOTIDE SEQUENCE [LARGE SCALE GENOMIC DNA]</scope>
    <source>
        <strain evidence="3">cv. Miyagawa wase</strain>
    </source>
</reference>
<evidence type="ECO:0000313" key="2">
    <source>
        <dbReference type="EMBL" id="GAY56782.1"/>
    </source>
</evidence>
<sequence length="126" mass="14723">MIRHGTRLAGTEQHYGFRSDKLLSLRTPRAIDPAGKARECIGHVDRGLTVTRRRRDLRDRANPKRSGADLESVGGRRAPGFRYLRNGRSGDRFTVERTDPPLHFRERERDYDLDWSLRVSERYRGF</sequence>
<organism evidence="2 3">
    <name type="scientific">Citrus unshiu</name>
    <name type="common">Satsuma mandarin</name>
    <name type="synonym">Citrus nobilis var. unshiu</name>
    <dbReference type="NCBI Taxonomy" id="55188"/>
    <lineage>
        <taxon>Eukaryota</taxon>
        <taxon>Viridiplantae</taxon>
        <taxon>Streptophyta</taxon>
        <taxon>Embryophyta</taxon>
        <taxon>Tracheophyta</taxon>
        <taxon>Spermatophyta</taxon>
        <taxon>Magnoliopsida</taxon>
        <taxon>eudicotyledons</taxon>
        <taxon>Gunneridae</taxon>
        <taxon>Pentapetalae</taxon>
        <taxon>rosids</taxon>
        <taxon>malvids</taxon>
        <taxon>Sapindales</taxon>
        <taxon>Rutaceae</taxon>
        <taxon>Aurantioideae</taxon>
        <taxon>Citrus</taxon>
    </lineage>
</organism>
<evidence type="ECO:0000256" key="1">
    <source>
        <dbReference type="SAM" id="MobiDB-lite"/>
    </source>
</evidence>
<keyword evidence="3" id="KW-1185">Reference proteome</keyword>
<gene>
    <name evidence="2" type="ORF">CUMW_174470</name>
</gene>
<dbReference type="Proteomes" id="UP000236630">
    <property type="component" value="Unassembled WGS sequence"/>
</dbReference>
<accession>A0A2H5PWQ4</accession>
<feature type="compositionally biased region" description="Basic and acidic residues" evidence="1">
    <location>
        <begin position="56"/>
        <end position="68"/>
    </location>
</feature>
<feature type="region of interest" description="Disordered" evidence="1">
    <location>
        <begin position="53"/>
        <end position="74"/>
    </location>
</feature>
<proteinExistence type="predicted"/>
<protein>
    <submittedName>
        <fullName evidence="2">Uncharacterized protein</fullName>
    </submittedName>
</protein>
<name>A0A2H5PWQ4_CITUN</name>
<dbReference type="EMBL" id="BDQV01000145">
    <property type="protein sequence ID" value="GAY56782.1"/>
    <property type="molecule type" value="Genomic_DNA"/>
</dbReference>
<evidence type="ECO:0000313" key="3">
    <source>
        <dbReference type="Proteomes" id="UP000236630"/>
    </source>
</evidence>
<comment type="caution">
    <text evidence="2">The sequence shown here is derived from an EMBL/GenBank/DDBJ whole genome shotgun (WGS) entry which is preliminary data.</text>
</comment>
<dbReference type="AlphaFoldDB" id="A0A2H5PWQ4"/>